<reference evidence="1" key="1">
    <citation type="submission" date="2022-07" db="EMBL/GenBank/DDBJ databases">
        <authorList>
            <consortium name="DAFM: The Division of Animal and Food Microbiology"/>
        </authorList>
    </citation>
    <scope>NUCLEOTIDE SEQUENCE</scope>
    <source>
        <strain evidence="1">19MO01SH01-2</strain>
    </source>
</reference>
<accession>A0AAI9C473</accession>
<dbReference type="Proteomes" id="UP001218208">
    <property type="component" value="Unassembled WGS sequence"/>
</dbReference>
<dbReference type="NCBIfam" id="NF046077">
    <property type="entry name" value="LPS_M949_RS01915"/>
    <property type="match status" value="1"/>
</dbReference>
<dbReference type="EMBL" id="ABLOJW010000020">
    <property type="protein sequence ID" value="EKT4093829.1"/>
    <property type="molecule type" value="Genomic_DNA"/>
</dbReference>
<gene>
    <name evidence="1" type="ORF">QEG23_003370</name>
</gene>
<dbReference type="InterPro" id="IPR058148">
    <property type="entry name" value="M949_RS01915-like_dom"/>
</dbReference>
<organism evidence="1 2">
    <name type="scientific">Stenotrophomonas maltophilia</name>
    <name type="common">Pseudomonas maltophilia</name>
    <name type="synonym">Xanthomonas maltophilia</name>
    <dbReference type="NCBI Taxonomy" id="40324"/>
    <lineage>
        <taxon>Bacteria</taxon>
        <taxon>Pseudomonadati</taxon>
        <taxon>Pseudomonadota</taxon>
        <taxon>Gammaproteobacteria</taxon>
        <taxon>Lysobacterales</taxon>
        <taxon>Lysobacteraceae</taxon>
        <taxon>Stenotrophomonas</taxon>
        <taxon>Stenotrophomonas maltophilia group</taxon>
    </lineage>
</organism>
<proteinExistence type="predicted"/>
<evidence type="ECO:0000313" key="1">
    <source>
        <dbReference type="EMBL" id="EKT4093829.1"/>
    </source>
</evidence>
<protein>
    <submittedName>
        <fullName evidence="1">Uncharacterized protein</fullName>
    </submittedName>
</protein>
<comment type="caution">
    <text evidence="1">The sequence shown here is derived from an EMBL/GenBank/DDBJ whole genome shotgun (WGS) entry which is preliminary data.</text>
</comment>
<evidence type="ECO:0000313" key="2">
    <source>
        <dbReference type="Proteomes" id="UP001218208"/>
    </source>
</evidence>
<sequence>MSAPTSASMIVVMTAPRMRSSLARDVMMRVEPAVSPTGSSRFTLLFVLILTAAGCRSHHVPSAFMTTPSLPEAELTELYPGTLLKQLAFKDVDGPGLLLLSRSAQALPAQGDAEPLDQITLRAELFRRTDEASPWVSRWSVEDPVQCEGLDLEAGYFLDQVTATDLDNDGRAELTLASHSVCGGGIDPQQLRIGLRQGEQYYEVRGESLVHVEGDEPFGGERQNDPALASAAAPLRAHIDSVWEAIKRGSSP</sequence>
<name>A0AAI9C473_STEMA</name>
<dbReference type="AlphaFoldDB" id="A0AAI9C473"/>
<dbReference type="RefSeq" id="WP_164161561.1">
    <property type="nucleotide sequence ID" value="NZ_JAVTIG010000005.1"/>
</dbReference>